<dbReference type="SUPFAM" id="SSF48113">
    <property type="entry name" value="Heme-dependent peroxidases"/>
    <property type="match status" value="1"/>
</dbReference>
<comment type="cofactor">
    <cofactor evidence="15 18">
        <name>Ca(2+)</name>
        <dbReference type="ChEBI" id="CHEBI:29108"/>
    </cofactor>
    <text evidence="15 18">Binds 2 calcium ions per subunit.</text>
</comment>
<evidence type="ECO:0000256" key="18">
    <source>
        <dbReference type="RuleBase" id="RU362060"/>
    </source>
</evidence>
<feature type="active site" description="Proton acceptor" evidence="13">
    <location>
        <position position="72"/>
    </location>
</feature>
<feature type="binding site" evidence="14">
    <location>
        <position position="169"/>
    </location>
    <ligand>
        <name>substrate</name>
    </ligand>
</feature>
<feature type="signal peptide" evidence="18">
    <location>
        <begin position="1"/>
        <end position="23"/>
    </location>
</feature>
<evidence type="ECO:0000256" key="7">
    <source>
        <dbReference type="ARBA" id="ARBA00022837"/>
    </source>
</evidence>
<dbReference type="GO" id="GO:0020037">
    <property type="term" value="F:heme binding"/>
    <property type="evidence" value="ECO:0007669"/>
    <property type="project" value="UniProtKB-UniRule"/>
</dbReference>
<dbReference type="EMBL" id="VEPZ02001604">
    <property type="protein sequence ID" value="KAE8665895.1"/>
    <property type="molecule type" value="Genomic_DNA"/>
</dbReference>
<keyword evidence="18" id="KW-0964">Secreted</keyword>
<evidence type="ECO:0000256" key="5">
    <source>
        <dbReference type="ARBA" id="ARBA00022617"/>
    </source>
</evidence>
<comment type="caution">
    <text evidence="20">The sequence shown here is derived from an EMBL/GenBank/DDBJ whole genome shotgun (WGS) entry which is preliminary data.</text>
</comment>
<dbReference type="FunFam" id="1.10.520.10:FF:000001">
    <property type="entry name" value="Peroxidase"/>
    <property type="match status" value="1"/>
</dbReference>
<dbReference type="PRINTS" id="PR00458">
    <property type="entry name" value="PEROXIDASE"/>
</dbReference>
<organism evidence="20 21">
    <name type="scientific">Hibiscus syriacus</name>
    <name type="common">Rose of Sharon</name>
    <dbReference type="NCBI Taxonomy" id="106335"/>
    <lineage>
        <taxon>Eukaryota</taxon>
        <taxon>Viridiplantae</taxon>
        <taxon>Streptophyta</taxon>
        <taxon>Embryophyta</taxon>
        <taxon>Tracheophyta</taxon>
        <taxon>Spermatophyta</taxon>
        <taxon>Magnoliopsida</taxon>
        <taxon>eudicotyledons</taxon>
        <taxon>Gunneridae</taxon>
        <taxon>Pentapetalae</taxon>
        <taxon>rosids</taxon>
        <taxon>malvids</taxon>
        <taxon>Malvales</taxon>
        <taxon>Malvaceae</taxon>
        <taxon>Malvoideae</taxon>
        <taxon>Hibiscus</taxon>
    </lineage>
</organism>
<feature type="domain" description="Plant heme peroxidase family profile" evidence="19">
    <location>
        <begin position="31"/>
        <end position="353"/>
    </location>
</feature>
<feature type="site" description="Transition state stabilizer" evidence="16">
    <location>
        <position position="68"/>
    </location>
</feature>
<dbReference type="Proteomes" id="UP000436088">
    <property type="component" value="Unassembled WGS sequence"/>
</dbReference>
<feature type="disulfide bond" evidence="17">
    <location>
        <begin position="74"/>
        <end position="79"/>
    </location>
</feature>
<proteinExistence type="inferred from homology"/>
<dbReference type="InterPro" id="IPR010255">
    <property type="entry name" value="Haem_peroxidase_sf"/>
</dbReference>
<feature type="binding site" evidence="15">
    <location>
        <position position="80"/>
    </location>
    <ligand>
        <name>Ca(2+)</name>
        <dbReference type="ChEBI" id="CHEBI:29108"/>
        <label>1</label>
    </ligand>
</feature>
<dbReference type="Gene3D" id="1.10.420.10">
    <property type="entry name" value="Peroxidase, domain 2"/>
    <property type="match status" value="2"/>
</dbReference>
<keyword evidence="18" id="KW-0732">Signal</keyword>
<feature type="binding site" evidence="15">
    <location>
        <position position="73"/>
    </location>
    <ligand>
        <name>Ca(2+)</name>
        <dbReference type="ChEBI" id="CHEBI:29108"/>
        <label>1</label>
    </ligand>
</feature>
<evidence type="ECO:0000256" key="10">
    <source>
        <dbReference type="ARBA" id="ARBA00023157"/>
    </source>
</evidence>
<dbReference type="Gene3D" id="1.10.520.10">
    <property type="match status" value="2"/>
</dbReference>
<feature type="binding site" evidence="15">
    <location>
        <position position="272"/>
    </location>
    <ligand>
        <name>Ca(2+)</name>
        <dbReference type="ChEBI" id="CHEBI:29108"/>
        <label>2</label>
    </ligand>
</feature>
<dbReference type="Pfam" id="PF00141">
    <property type="entry name" value="peroxidase"/>
    <property type="match status" value="1"/>
</dbReference>
<comment type="similarity">
    <text evidence="18">Belongs to the peroxidase family. Classical plant (class III) peroxidase subfamily.</text>
</comment>
<keyword evidence="8 18" id="KW-0560">Oxidoreductase</keyword>
<evidence type="ECO:0000313" key="20">
    <source>
        <dbReference type="EMBL" id="KAE8665895.1"/>
    </source>
</evidence>
<keyword evidence="7 15" id="KW-0106">Calcium</keyword>
<accession>A0A6A2XFE6</accession>
<keyword evidence="21" id="KW-1185">Reference proteome</keyword>
<dbReference type="GO" id="GO:0046872">
    <property type="term" value="F:metal ion binding"/>
    <property type="evidence" value="ECO:0007669"/>
    <property type="project" value="UniProtKB-UniRule"/>
</dbReference>
<dbReference type="AlphaFoldDB" id="A0A6A2XFE6"/>
<feature type="chain" id="PRO_5025707668" description="Peroxidase" evidence="18">
    <location>
        <begin position="24"/>
        <end position="354"/>
    </location>
</feature>
<keyword evidence="11" id="KW-0325">Glycoprotein</keyword>
<evidence type="ECO:0000256" key="3">
    <source>
        <dbReference type="ARBA" id="ARBA00012313"/>
    </source>
</evidence>
<dbReference type="FunFam" id="1.10.420.10:FF:000001">
    <property type="entry name" value="Peroxidase"/>
    <property type="match status" value="1"/>
</dbReference>
<sequence length="354" mass="38569">MVHNIIVVVVLALALGHVPHCLSSKTVGGGSLYPQFYDHSCPNVQEIVENVVAKAVAKEPRMAASLLRLHFHDCFVKGCDASILLDSSGSLISEKRSIPNRNSARGFEVIDEIKAALEKECPHTVSFADIMALAARDSTVLTGGLSSDVPLGRRDSTGASLSGSNNNIPAPNNTFQTILTKFKLKGLDIVDLVALSGKQIQYPVSPCVSSYGLGTPCALRIDTNARCTSFRQRLYNQSGHGQPDYTLDQSYASQLHANCPRSGGDQNLFFLDFISPINFDNSYFKNLLVNKGLLNSDQVLVTMNGASSELLKTYAYNQEHFFQQFAKSMIKMGNISPLTGNKGEIRYNCRKVNA</sequence>
<keyword evidence="10 17" id="KW-1015">Disulfide bond</keyword>
<evidence type="ECO:0000256" key="11">
    <source>
        <dbReference type="ARBA" id="ARBA00023180"/>
    </source>
</evidence>
<dbReference type="GO" id="GO:0006979">
    <property type="term" value="P:response to oxidative stress"/>
    <property type="evidence" value="ECO:0007669"/>
    <property type="project" value="UniProtKB-UniRule"/>
</dbReference>
<reference evidence="20" key="1">
    <citation type="submission" date="2019-09" db="EMBL/GenBank/DDBJ databases">
        <title>Draft genome information of white flower Hibiscus syriacus.</title>
        <authorList>
            <person name="Kim Y.-M."/>
        </authorList>
    </citation>
    <scope>NUCLEOTIDE SEQUENCE [LARGE SCALE GENOMIC DNA]</scope>
    <source>
        <strain evidence="20">YM2019G1</strain>
    </source>
</reference>
<evidence type="ECO:0000256" key="14">
    <source>
        <dbReference type="PIRSR" id="PIRSR600823-2"/>
    </source>
</evidence>
<feature type="binding site" evidence="15">
    <location>
        <position position="76"/>
    </location>
    <ligand>
        <name>Ca(2+)</name>
        <dbReference type="ChEBI" id="CHEBI:29108"/>
        <label>1</label>
    </ligand>
</feature>
<dbReference type="PANTHER" id="PTHR31388:SF3">
    <property type="entry name" value="PEROXIDASE 72"/>
    <property type="match status" value="1"/>
</dbReference>
<evidence type="ECO:0000256" key="2">
    <source>
        <dbReference type="ARBA" id="ARBA00002322"/>
    </source>
</evidence>
<keyword evidence="5 18" id="KW-0349">Heme</keyword>
<comment type="subcellular location">
    <subcellularLocation>
        <location evidence="18">Secreted</location>
    </subcellularLocation>
</comment>
<evidence type="ECO:0000256" key="8">
    <source>
        <dbReference type="ARBA" id="ARBA00023002"/>
    </source>
</evidence>
<dbReference type="PANTHER" id="PTHR31388">
    <property type="entry name" value="PEROXIDASE 72-RELATED"/>
    <property type="match status" value="1"/>
</dbReference>
<feature type="disulfide bond" evidence="17">
    <location>
        <begin position="41"/>
        <end position="121"/>
    </location>
</feature>
<evidence type="ECO:0000259" key="19">
    <source>
        <dbReference type="PROSITE" id="PS50873"/>
    </source>
</evidence>
<keyword evidence="12 18" id="KW-0376">Hydrogen peroxide</keyword>
<feature type="binding site" evidence="15">
    <location>
        <position position="82"/>
    </location>
    <ligand>
        <name>Ca(2+)</name>
        <dbReference type="ChEBI" id="CHEBI:29108"/>
        <label>1</label>
    </ligand>
</feature>
<evidence type="ECO:0000256" key="6">
    <source>
        <dbReference type="ARBA" id="ARBA00022723"/>
    </source>
</evidence>
<evidence type="ECO:0000313" key="21">
    <source>
        <dbReference type="Proteomes" id="UP000436088"/>
    </source>
</evidence>
<dbReference type="PRINTS" id="PR00461">
    <property type="entry name" value="PLPEROXIDASE"/>
</dbReference>
<evidence type="ECO:0000256" key="4">
    <source>
        <dbReference type="ARBA" id="ARBA00022559"/>
    </source>
</evidence>
<evidence type="ECO:0000256" key="16">
    <source>
        <dbReference type="PIRSR" id="PIRSR600823-4"/>
    </source>
</evidence>
<evidence type="ECO:0000256" key="12">
    <source>
        <dbReference type="ARBA" id="ARBA00023324"/>
    </source>
</evidence>
<keyword evidence="4 18" id="KW-0575">Peroxidase</keyword>
<feature type="binding site" evidence="15">
    <location>
        <position position="78"/>
    </location>
    <ligand>
        <name>Ca(2+)</name>
        <dbReference type="ChEBI" id="CHEBI:29108"/>
        <label>1</label>
    </ligand>
</feature>
<feature type="binding site" evidence="15">
    <location>
        <position position="94"/>
    </location>
    <ligand>
        <name>Ca(2+)</name>
        <dbReference type="ChEBI" id="CHEBI:29108"/>
        <label>1</label>
    </ligand>
</feature>
<dbReference type="GO" id="GO:0042744">
    <property type="term" value="P:hydrogen peroxide catabolic process"/>
    <property type="evidence" value="ECO:0007669"/>
    <property type="project" value="UniProtKB-KW"/>
</dbReference>
<dbReference type="PROSITE" id="PS00436">
    <property type="entry name" value="PEROXIDASE_2"/>
    <property type="match status" value="1"/>
</dbReference>
<feature type="disulfide bond" evidence="17">
    <location>
        <begin position="227"/>
        <end position="259"/>
    </location>
</feature>
<dbReference type="GO" id="GO:0140825">
    <property type="term" value="F:lactoperoxidase activity"/>
    <property type="evidence" value="ECO:0007669"/>
    <property type="project" value="UniProtKB-EC"/>
</dbReference>
<comment type="catalytic activity">
    <reaction evidence="1 18">
        <text>2 a phenolic donor + H2O2 = 2 a phenolic radical donor + 2 H2O</text>
        <dbReference type="Rhea" id="RHEA:56136"/>
        <dbReference type="ChEBI" id="CHEBI:15377"/>
        <dbReference type="ChEBI" id="CHEBI:16240"/>
        <dbReference type="ChEBI" id="CHEBI:139520"/>
        <dbReference type="ChEBI" id="CHEBI:139521"/>
        <dbReference type="EC" id="1.11.1.7"/>
    </reaction>
</comment>
<comment type="function">
    <text evidence="2">Removal of H(2)O(2), oxidation of toxic reductants, biosynthesis and degradation of lignin, suberization, auxin catabolism, response to environmental stresses such as wounding, pathogen attack and oxidative stress. These functions might be dependent on each isozyme/isoform in each plant tissue.</text>
</comment>
<keyword evidence="9 18" id="KW-0408">Iron</keyword>
<protein>
    <recommendedName>
        <fullName evidence="3 18">Peroxidase</fullName>
        <ecNumber evidence="3 18">1.11.1.7</ecNumber>
    </recommendedName>
</protein>
<evidence type="ECO:0000256" key="9">
    <source>
        <dbReference type="ARBA" id="ARBA00023004"/>
    </source>
</evidence>
<gene>
    <name evidence="20" type="ORF">F3Y22_tig00112523pilonHSYRG00078</name>
</gene>
<dbReference type="PROSITE" id="PS50873">
    <property type="entry name" value="PEROXIDASE_4"/>
    <property type="match status" value="1"/>
</dbReference>
<comment type="cofactor">
    <cofactor evidence="18">
        <name>heme b</name>
        <dbReference type="ChEBI" id="CHEBI:60344"/>
    </cofactor>
    <text evidence="18">Binds 1 heme b (iron(II)-protoporphyrin IX) group per subunit.</text>
</comment>
<dbReference type="InterPro" id="IPR033905">
    <property type="entry name" value="Secretory_peroxidase"/>
</dbReference>
<dbReference type="InterPro" id="IPR000823">
    <property type="entry name" value="Peroxidase_pln"/>
</dbReference>
<name>A0A6A2XFE6_HIBSY</name>
<dbReference type="InterPro" id="IPR002016">
    <property type="entry name" value="Haem_peroxidase"/>
</dbReference>
<dbReference type="InterPro" id="IPR019794">
    <property type="entry name" value="Peroxidases_AS"/>
</dbReference>
<evidence type="ECO:0000256" key="15">
    <source>
        <dbReference type="PIRSR" id="PIRSR600823-3"/>
    </source>
</evidence>
<keyword evidence="6 15" id="KW-0479">Metal-binding</keyword>
<evidence type="ECO:0000256" key="13">
    <source>
        <dbReference type="PIRSR" id="PIRSR600823-1"/>
    </source>
</evidence>
<dbReference type="EC" id="1.11.1.7" evidence="3 18"/>
<evidence type="ECO:0000256" key="1">
    <source>
        <dbReference type="ARBA" id="ARBA00000189"/>
    </source>
</evidence>
<dbReference type="GO" id="GO:0005576">
    <property type="term" value="C:extracellular region"/>
    <property type="evidence" value="ECO:0007669"/>
    <property type="project" value="UniProtKB-SubCell"/>
</dbReference>
<evidence type="ECO:0000256" key="17">
    <source>
        <dbReference type="PIRSR" id="PIRSR600823-5"/>
    </source>
</evidence>
<feature type="binding site" evidence="15">
    <location>
        <position position="280"/>
    </location>
    <ligand>
        <name>Ca(2+)</name>
        <dbReference type="ChEBI" id="CHEBI:29108"/>
        <label>2</label>
    </ligand>
</feature>
<dbReference type="CDD" id="cd00693">
    <property type="entry name" value="secretory_peroxidase"/>
    <property type="match status" value="1"/>
</dbReference>